<evidence type="ECO:0000313" key="1">
    <source>
        <dbReference type="EMBL" id="PIU42081.1"/>
    </source>
</evidence>
<dbReference type="Pfam" id="PF13489">
    <property type="entry name" value="Methyltransf_23"/>
    <property type="match status" value="1"/>
</dbReference>
<dbReference type="EMBL" id="PEWV01000020">
    <property type="protein sequence ID" value="PIU42081.1"/>
    <property type="molecule type" value="Genomic_DNA"/>
</dbReference>
<dbReference type="Gene3D" id="3.40.50.150">
    <property type="entry name" value="Vaccinia Virus protein VP39"/>
    <property type="match status" value="1"/>
</dbReference>
<accession>A0A2J0KUA5</accession>
<dbReference type="PANTHER" id="PTHR43861:SF6">
    <property type="entry name" value="METHYLTRANSFERASE TYPE 11"/>
    <property type="match status" value="1"/>
</dbReference>
<proteinExistence type="predicted"/>
<dbReference type="PANTHER" id="PTHR43861">
    <property type="entry name" value="TRANS-ACONITATE 2-METHYLTRANSFERASE-RELATED"/>
    <property type="match status" value="1"/>
</dbReference>
<evidence type="ECO:0000313" key="2">
    <source>
        <dbReference type="Proteomes" id="UP000230052"/>
    </source>
</evidence>
<gene>
    <name evidence="1" type="ORF">COS99_02045</name>
</gene>
<dbReference type="AlphaFoldDB" id="A0A2J0KUA5"/>
<reference evidence="1 2" key="1">
    <citation type="submission" date="2017-09" db="EMBL/GenBank/DDBJ databases">
        <title>Depth-based differentiation of microbial function through sediment-hosted aquifers and enrichment of novel symbionts in the deep terrestrial subsurface.</title>
        <authorList>
            <person name="Probst A.J."/>
            <person name="Ladd B."/>
            <person name="Jarett J.K."/>
            <person name="Geller-Mcgrath D.E."/>
            <person name="Sieber C.M."/>
            <person name="Emerson J.B."/>
            <person name="Anantharaman K."/>
            <person name="Thomas B.C."/>
            <person name="Malmstrom R."/>
            <person name="Stieglmeier M."/>
            <person name="Klingl A."/>
            <person name="Woyke T."/>
            <person name="Ryan C.M."/>
            <person name="Banfield J.F."/>
        </authorList>
    </citation>
    <scope>NUCLEOTIDE SEQUENCE [LARGE SCALE GENOMIC DNA]</scope>
    <source>
        <strain evidence="1">CG07_land_8_20_14_0_80_42_15</strain>
    </source>
</reference>
<dbReference type="Proteomes" id="UP000230052">
    <property type="component" value="Unassembled WGS sequence"/>
</dbReference>
<dbReference type="SUPFAM" id="SSF53335">
    <property type="entry name" value="S-adenosyl-L-methionine-dependent methyltransferases"/>
    <property type="match status" value="1"/>
</dbReference>
<evidence type="ECO:0008006" key="3">
    <source>
        <dbReference type="Google" id="ProtNLM"/>
    </source>
</evidence>
<protein>
    <recommendedName>
        <fullName evidence="3">Class I SAM-dependent methyltransferase</fullName>
    </recommendedName>
</protein>
<name>A0A2J0KUA5_9BACT</name>
<dbReference type="InterPro" id="IPR029063">
    <property type="entry name" value="SAM-dependent_MTases_sf"/>
</dbReference>
<dbReference type="CDD" id="cd02440">
    <property type="entry name" value="AdoMet_MTases"/>
    <property type="match status" value="1"/>
</dbReference>
<comment type="caution">
    <text evidence="1">The sequence shown here is derived from an EMBL/GenBank/DDBJ whole genome shotgun (WGS) entry which is preliminary data.</text>
</comment>
<organism evidence="1 2">
    <name type="scientific">Candidatus Aquitaenariimonas noxiae</name>
    <dbReference type="NCBI Taxonomy" id="1974741"/>
    <lineage>
        <taxon>Bacteria</taxon>
        <taxon>Pseudomonadati</taxon>
        <taxon>Candidatus Omnitrophota</taxon>
        <taxon>Candidatus Aquitaenariimonas</taxon>
    </lineage>
</organism>
<sequence>MDEKKITLDMEKRKCPLCNTESGRIIYAECGFSLRACVDCSFIYMDPIPTFLALQKIYDDKCDFSDEVMKRAIKGLEDWGRELFYDRVQALKKYKDKGKVLDVGCNFGFFLKMLENAGYEVYGTDISEPVVRYAQKNMGLKVINSTICEAKFPAEYFDIVTMFDVLEHLSDPFSDIAEVYRILKKGGLFLLTVPNSGVHLLKSKIVSLLPFLKYYKGNFTGTPFKANEMGLPYHINHFTPKTIRKMLMKAGFKKIDFDIAKDRKYDGRIIRGCLRKLYGFITRVAFKFFGLYIASELSVCATKE</sequence>